<gene>
    <name evidence="1" type="ORF">AVEN_164814_1</name>
</gene>
<sequence>MLADMLPSMHVDGSQLSGNDDSSLFITLPYYHEEDTGLHPSIFMDEKRKLMQTLVLHLAHAQTRQWTRVLWQFEAGLDNLQQAGAYKPILLKAGILCM</sequence>
<reference evidence="1 2" key="1">
    <citation type="journal article" date="2019" name="Sci. Rep.">
        <title>Orb-weaving spider Araneus ventricosus genome elucidates the spidroin gene catalogue.</title>
        <authorList>
            <person name="Kono N."/>
            <person name="Nakamura H."/>
            <person name="Ohtoshi R."/>
            <person name="Moran D.A.P."/>
            <person name="Shinohara A."/>
            <person name="Yoshida Y."/>
            <person name="Fujiwara M."/>
            <person name="Mori M."/>
            <person name="Tomita M."/>
            <person name="Arakawa K."/>
        </authorList>
    </citation>
    <scope>NUCLEOTIDE SEQUENCE [LARGE SCALE GENOMIC DNA]</scope>
</reference>
<proteinExistence type="predicted"/>
<dbReference type="AlphaFoldDB" id="A0A4Y2VZR6"/>
<evidence type="ECO:0000313" key="2">
    <source>
        <dbReference type="Proteomes" id="UP000499080"/>
    </source>
</evidence>
<keyword evidence="2" id="KW-1185">Reference proteome</keyword>
<dbReference type="Proteomes" id="UP000499080">
    <property type="component" value="Unassembled WGS sequence"/>
</dbReference>
<comment type="caution">
    <text evidence="1">The sequence shown here is derived from an EMBL/GenBank/DDBJ whole genome shotgun (WGS) entry which is preliminary data.</text>
</comment>
<protein>
    <submittedName>
        <fullName evidence="1">Uncharacterized protein</fullName>
    </submittedName>
</protein>
<organism evidence="1 2">
    <name type="scientific">Araneus ventricosus</name>
    <name type="common">Orbweaver spider</name>
    <name type="synonym">Epeira ventricosa</name>
    <dbReference type="NCBI Taxonomy" id="182803"/>
    <lineage>
        <taxon>Eukaryota</taxon>
        <taxon>Metazoa</taxon>
        <taxon>Ecdysozoa</taxon>
        <taxon>Arthropoda</taxon>
        <taxon>Chelicerata</taxon>
        <taxon>Arachnida</taxon>
        <taxon>Araneae</taxon>
        <taxon>Araneomorphae</taxon>
        <taxon>Entelegynae</taxon>
        <taxon>Araneoidea</taxon>
        <taxon>Araneidae</taxon>
        <taxon>Araneus</taxon>
    </lineage>
</organism>
<dbReference type="EMBL" id="BGPR01053813">
    <property type="protein sequence ID" value="GBO30619.1"/>
    <property type="molecule type" value="Genomic_DNA"/>
</dbReference>
<name>A0A4Y2VZR6_ARAVE</name>
<accession>A0A4Y2VZR6</accession>
<evidence type="ECO:0000313" key="1">
    <source>
        <dbReference type="EMBL" id="GBO30619.1"/>
    </source>
</evidence>